<organism evidence="4 5">
    <name type="scientific">Ornatilinea apprima</name>
    <dbReference type="NCBI Taxonomy" id="1134406"/>
    <lineage>
        <taxon>Bacteria</taxon>
        <taxon>Bacillati</taxon>
        <taxon>Chloroflexota</taxon>
        <taxon>Anaerolineae</taxon>
        <taxon>Anaerolineales</taxon>
        <taxon>Anaerolineaceae</taxon>
        <taxon>Ornatilinea</taxon>
    </lineage>
</organism>
<accession>A0A0P6XP94</accession>
<proteinExistence type="inferred from homology"/>
<dbReference type="Pfam" id="PF03816">
    <property type="entry name" value="LytR_cpsA_psr"/>
    <property type="match status" value="1"/>
</dbReference>
<dbReference type="Proteomes" id="UP000050417">
    <property type="component" value="Unassembled WGS sequence"/>
</dbReference>
<dbReference type="NCBIfam" id="TIGR00350">
    <property type="entry name" value="lytR_cpsA_psr"/>
    <property type="match status" value="1"/>
</dbReference>
<comment type="similarity">
    <text evidence="1">Belongs to the LytR/CpsA/Psr (LCP) family.</text>
</comment>
<feature type="domain" description="Cell envelope-related transcriptional attenuator" evidence="2">
    <location>
        <begin position="106"/>
        <end position="260"/>
    </location>
</feature>
<dbReference type="InterPro" id="IPR004474">
    <property type="entry name" value="LytR_CpsA_psr"/>
</dbReference>
<evidence type="ECO:0008006" key="6">
    <source>
        <dbReference type="Google" id="ProtNLM"/>
    </source>
</evidence>
<evidence type="ECO:0000313" key="4">
    <source>
        <dbReference type="EMBL" id="KPL70896.1"/>
    </source>
</evidence>
<evidence type="ECO:0000256" key="1">
    <source>
        <dbReference type="ARBA" id="ARBA00006068"/>
    </source>
</evidence>
<keyword evidence="5" id="KW-1185">Reference proteome</keyword>
<evidence type="ECO:0000259" key="2">
    <source>
        <dbReference type="Pfam" id="PF03816"/>
    </source>
</evidence>
<dbReference type="AlphaFoldDB" id="A0A0P6XP94"/>
<dbReference type="Pfam" id="PF13399">
    <property type="entry name" value="LytR_C"/>
    <property type="match status" value="1"/>
</dbReference>
<dbReference type="STRING" id="1134406.ADN00_17835"/>
<protein>
    <recommendedName>
        <fullName evidence="6">LytR family transcriptional regulator</fullName>
    </recommendedName>
</protein>
<dbReference type="OrthoDB" id="305468at2"/>
<reference evidence="4 5" key="1">
    <citation type="submission" date="2015-07" db="EMBL/GenBank/DDBJ databases">
        <title>Genome sequence of Ornatilinea apprima DSM 23815.</title>
        <authorList>
            <person name="Hemp J."/>
            <person name="Ward L.M."/>
            <person name="Pace L.A."/>
            <person name="Fischer W.W."/>
        </authorList>
    </citation>
    <scope>NUCLEOTIDE SEQUENCE [LARGE SCALE GENOMIC DNA]</scope>
    <source>
        <strain evidence="4 5">P3M-1</strain>
    </source>
</reference>
<gene>
    <name evidence="4" type="ORF">ADN00_17835</name>
</gene>
<dbReference type="InterPro" id="IPR050922">
    <property type="entry name" value="LytR/CpsA/Psr_CW_biosynth"/>
</dbReference>
<dbReference type="PANTHER" id="PTHR33392">
    <property type="entry name" value="POLYISOPRENYL-TEICHOIC ACID--PEPTIDOGLYCAN TEICHOIC ACID TRANSFERASE TAGU"/>
    <property type="match status" value="1"/>
</dbReference>
<dbReference type="EMBL" id="LGCL01000043">
    <property type="protein sequence ID" value="KPL70896.1"/>
    <property type="molecule type" value="Genomic_DNA"/>
</dbReference>
<dbReference type="RefSeq" id="WP_075064397.1">
    <property type="nucleotide sequence ID" value="NZ_LGCL01000043.1"/>
</dbReference>
<feature type="domain" description="LytR/CpsA/Psr regulator C-terminal" evidence="3">
    <location>
        <begin position="370"/>
        <end position="457"/>
    </location>
</feature>
<comment type="caution">
    <text evidence="4">The sequence shown here is derived from an EMBL/GenBank/DDBJ whole genome shotgun (WGS) entry which is preliminary data.</text>
</comment>
<evidence type="ECO:0000313" key="5">
    <source>
        <dbReference type="Proteomes" id="UP000050417"/>
    </source>
</evidence>
<dbReference type="InterPro" id="IPR027381">
    <property type="entry name" value="LytR/CpsA/Psr_C"/>
</dbReference>
<dbReference type="Gene3D" id="3.40.630.190">
    <property type="entry name" value="LCP protein"/>
    <property type="match status" value="1"/>
</dbReference>
<sequence length="466" mass="50435">MKRKPRQLDRLTIILLAAFGVVALITAVLAFVVVRNLVNSWEMTDLPGSPQINAADPNLPATSGDASIPMQAAEGPIAEPWDGASRISVLVMGLDYRDWESGETPRTDTMILLTLDPTTRTAGMLSIPRDMWVEIPDFDHGKINTAYYLGEIYDIPGGGPALAMETVEGFLGVPIKYYAQVDFSAFVRFIDEIGGLKINVPEEIKVDPIGPGNTVILEPGVQILPGDVTLAYARARYTEGGDFDRASRQQQVIMAARDQILSLNMLPTLITKAPKLYAEISSGISTNLSLDQVIKLANLALQVDPNNIKRGIIGPDVVMNSKSPDGLDILIPIPDEIRMLRDEIFADSGSAMPIAALTDDPANLVQQEAARISLQNGSQTVGLAANTAEYLRGQGLNIVEETNADSIYDASAIIVYNGKPYTVQYLADMMGVTTANIYNRYDPNAPVDIAVILGNSWASNYSNLPQ</sequence>
<evidence type="ECO:0000259" key="3">
    <source>
        <dbReference type="Pfam" id="PF13399"/>
    </source>
</evidence>
<dbReference type="Gene3D" id="3.30.70.2390">
    <property type="match status" value="1"/>
</dbReference>
<name>A0A0P6XP94_9CHLR</name>
<dbReference type="PANTHER" id="PTHR33392:SF6">
    <property type="entry name" value="POLYISOPRENYL-TEICHOIC ACID--PEPTIDOGLYCAN TEICHOIC ACID TRANSFERASE TAGU"/>
    <property type="match status" value="1"/>
</dbReference>